<accession>A0A915J8S6</accession>
<dbReference type="WBParaSite" id="nRc.2.0.1.t22878-RA">
    <property type="protein sequence ID" value="nRc.2.0.1.t22878-RA"/>
    <property type="gene ID" value="nRc.2.0.1.g22878"/>
</dbReference>
<organism evidence="1 2">
    <name type="scientific">Romanomermis culicivorax</name>
    <name type="common">Nematode worm</name>
    <dbReference type="NCBI Taxonomy" id="13658"/>
    <lineage>
        <taxon>Eukaryota</taxon>
        <taxon>Metazoa</taxon>
        <taxon>Ecdysozoa</taxon>
        <taxon>Nematoda</taxon>
        <taxon>Enoplea</taxon>
        <taxon>Dorylaimia</taxon>
        <taxon>Mermithida</taxon>
        <taxon>Mermithoidea</taxon>
        <taxon>Mermithidae</taxon>
        <taxon>Romanomermis</taxon>
    </lineage>
</organism>
<dbReference type="Proteomes" id="UP000887565">
    <property type="component" value="Unplaced"/>
</dbReference>
<reference evidence="2" key="1">
    <citation type="submission" date="2022-11" db="UniProtKB">
        <authorList>
            <consortium name="WormBaseParasite"/>
        </authorList>
    </citation>
    <scope>IDENTIFICATION</scope>
</reference>
<name>A0A915J8S6_ROMCU</name>
<sequence length="280" mass="31988">MESVSRPDRCQSILSENTANITLKVYDIDLLLKGYSNRDAAYSNRDAAFTSTERKNKKMKFCGISVPMTDEIENDEVGPANLKFASPTAESSPNTSEVEARAGSRLKQLSTSKLMVKNKECPLLRNGRKSSLYLYDYLSTDYNPIEEKDGAPNETREKMNVCNYVPAFLSHCQLKHKELHCLYCNLNFVSQKDLLSSKHADNCLIVRPDEQKEFLDEISTAELNMPNVLKDEDYPKDLSDYNEELRQEVINYWGLIKTKKSTCWIMFTIINGTKSMETLN</sequence>
<dbReference type="AlphaFoldDB" id="A0A915J8S6"/>
<protein>
    <submittedName>
        <fullName evidence="2">Uncharacterized protein</fullName>
    </submittedName>
</protein>
<evidence type="ECO:0000313" key="2">
    <source>
        <dbReference type="WBParaSite" id="nRc.2.0.1.t22878-RA"/>
    </source>
</evidence>
<evidence type="ECO:0000313" key="1">
    <source>
        <dbReference type="Proteomes" id="UP000887565"/>
    </source>
</evidence>
<keyword evidence="1" id="KW-1185">Reference proteome</keyword>
<proteinExistence type="predicted"/>